<dbReference type="SUPFAM" id="SSF51261">
    <property type="entry name" value="Duplicated hybrid motif"/>
    <property type="match status" value="1"/>
</dbReference>
<dbReference type="GO" id="GO:0031640">
    <property type="term" value="P:killing of cells of another organism"/>
    <property type="evidence" value="ECO:0007669"/>
    <property type="project" value="UniProtKB-KW"/>
</dbReference>
<feature type="region of interest" description="Disordered" evidence="3">
    <location>
        <begin position="557"/>
        <end position="582"/>
    </location>
</feature>
<protein>
    <submittedName>
        <fullName evidence="6">Peptidase M23</fullName>
    </submittedName>
</protein>
<dbReference type="PANTHER" id="PTHR21666">
    <property type="entry name" value="PEPTIDASE-RELATED"/>
    <property type="match status" value="1"/>
</dbReference>
<dbReference type="Pfam" id="PF01551">
    <property type="entry name" value="Peptidase_M23"/>
    <property type="match status" value="1"/>
</dbReference>
<evidence type="ECO:0000256" key="3">
    <source>
        <dbReference type="SAM" id="MobiDB-lite"/>
    </source>
</evidence>
<sequence length="894" mass="91613">MANKMVANIKSLSDGVTGLTKHVNELYAALAKVNIVASKSLKEAKGAVNTVGGTANLTKGDNRPGTGADGATFPTATSNRGGNLIYNGMAKFSSFAQTPTGSTAVLGAQVGLSIAAGAYAAVPDTSLTLQRSVGYYQAGLRSPGINRNQLERATFGAMKGGLSSTGSDAIVAATLAGRGYTPGSTNYLQAVSQVGGAYKYLGMENAAATQAIAGFQTGAMGANLFQYGISTTGAGGKEKTTGQIAKELMGYMGASGASTEQVRSSYQKGALGANLSTMGFDAAQQEILYQAMIDISSGRNPDLSKAKPMAGNENTALTSAGRMASSQTALMTKAEDSMIKGFEHAADTVEAFNRVLSNVVQPLGELKAYLSGVGGSNAGSAAATTGGGVMASIGSFAFKYGKKALGAGAIATAGLEELFSGGAVTPLAVAQAALGVKLLKGGSTSGYGSSFGVGNRDRRGGASPVTGALVSAGYGATDNTGIWSGTNNTHTGTDYQTPIGTPVLDAYADGVVSQVDINADYGKSVMVDHADGVQTVYAHLSERTVNVGDQVKLGQRIGKSGESGNANGPHLHFELRNGKNNPVDPSKYMSGGGKSGSTNDLLSMGYSSILPLTTDVLGSSKSSTSASTNASSTNNGTVAMGSKEQQSWATDFLTKTGKPVTESNLKALTTWMRAEGKGWSTSLNRATYNPLNSTLEMSGSVGYNGPGVQAYVSPEQGMEATISTLTGKSADIRGYTAIMNALAAGTNAQDVLKAIDNSAWRSGKVGKGGYNFPTKGGASTGYGAAIVQHKEDKVSHKMDPVTNPLSKKMDYALIQLPKKTDPSVAHLPKKMDPVTNPLSNTLTEISPAPTAQGNKTINITLKIEKASTQEAERFAKLVKTYLENDKDIAKMGSS</sequence>
<accession>A0A6J5SZ71</accession>
<dbReference type="GO" id="GO:0042742">
    <property type="term" value="P:defense response to bacterium"/>
    <property type="evidence" value="ECO:0007669"/>
    <property type="project" value="UniProtKB-KW"/>
</dbReference>
<feature type="region of interest" description="Disordered" evidence="3">
    <location>
        <begin position="618"/>
        <end position="643"/>
    </location>
</feature>
<dbReference type="InterPro" id="IPR050570">
    <property type="entry name" value="Cell_wall_metabolism_enzyme"/>
</dbReference>
<dbReference type="Gene3D" id="2.70.70.10">
    <property type="entry name" value="Glucose Permease (Domain IIA)"/>
    <property type="match status" value="1"/>
</dbReference>
<dbReference type="EMBL" id="LR797501">
    <property type="protein sequence ID" value="CAB4220570.1"/>
    <property type="molecule type" value="Genomic_DNA"/>
</dbReference>
<feature type="compositionally biased region" description="Low complexity" evidence="3">
    <location>
        <begin position="619"/>
        <end position="635"/>
    </location>
</feature>
<evidence type="ECO:0000313" key="5">
    <source>
        <dbReference type="EMBL" id="CAB4178951.1"/>
    </source>
</evidence>
<evidence type="ECO:0000256" key="2">
    <source>
        <dbReference type="ARBA" id="ARBA00022638"/>
    </source>
</evidence>
<keyword evidence="2" id="KW-0081">Bacteriolytic enzyme</keyword>
<dbReference type="InterPro" id="IPR016047">
    <property type="entry name" value="M23ase_b-sheet_dom"/>
</dbReference>
<reference evidence="6" key="1">
    <citation type="submission" date="2020-05" db="EMBL/GenBank/DDBJ databases">
        <authorList>
            <person name="Chiriac C."/>
            <person name="Salcher M."/>
            <person name="Ghai R."/>
            <person name="Kavagutti S V."/>
        </authorList>
    </citation>
    <scope>NUCLEOTIDE SEQUENCE</scope>
</reference>
<feature type="region of interest" description="Disordered" evidence="3">
    <location>
        <begin position="55"/>
        <end position="74"/>
    </location>
</feature>
<organism evidence="6">
    <name type="scientific">uncultured Caudovirales phage</name>
    <dbReference type="NCBI Taxonomy" id="2100421"/>
    <lineage>
        <taxon>Viruses</taxon>
        <taxon>Duplodnaviria</taxon>
        <taxon>Heunggongvirae</taxon>
        <taxon>Uroviricota</taxon>
        <taxon>Caudoviricetes</taxon>
        <taxon>Peduoviridae</taxon>
        <taxon>Maltschvirus</taxon>
        <taxon>Maltschvirus maltsch</taxon>
    </lineage>
</organism>
<dbReference type="GO" id="GO:0004222">
    <property type="term" value="F:metalloendopeptidase activity"/>
    <property type="evidence" value="ECO:0007669"/>
    <property type="project" value="TreeGrafter"/>
</dbReference>
<proteinExistence type="predicted"/>
<dbReference type="CDD" id="cd12797">
    <property type="entry name" value="M23_peptidase"/>
    <property type="match status" value="1"/>
</dbReference>
<evidence type="ECO:0000313" key="6">
    <source>
        <dbReference type="EMBL" id="CAB4220570.1"/>
    </source>
</evidence>
<name>A0A6J5SZ71_9CAUD</name>
<gene>
    <name evidence="5" type="ORF">UFOVP1033_35</name>
    <name evidence="6" type="ORF">UFOVP1631_35</name>
</gene>
<dbReference type="PANTHER" id="PTHR21666:SF270">
    <property type="entry name" value="MUREIN HYDROLASE ACTIVATOR ENVC"/>
    <property type="match status" value="1"/>
</dbReference>
<feature type="domain" description="M23ase beta-sheet core" evidence="4">
    <location>
        <begin position="489"/>
        <end position="585"/>
    </location>
</feature>
<evidence type="ECO:0000259" key="4">
    <source>
        <dbReference type="Pfam" id="PF01551"/>
    </source>
</evidence>
<keyword evidence="1" id="KW-0929">Antimicrobial</keyword>
<dbReference type="InterPro" id="IPR011055">
    <property type="entry name" value="Dup_hybrid_motif"/>
</dbReference>
<evidence type="ECO:0000256" key="1">
    <source>
        <dbReference type="ARBA" id="ARBA00022529"/>
    </source>
</evidence>
<dbReference type="EMBL" id="LR796981">
    <property type="protein sequence ID" value="CAB4178951.1"/>
    <property type="molecule type" value="Genomic_DNA"/>
</dbReference>